<proteinExistence type="inferred from homology"/>
<evidence type="ECO:0000313" key="3">
    <source>
        <dbReference type="Proteomes" id="UP001316803"/>
    </source>
</evidence>
<keyword evidence="3" id="KW-1185">Reference proteome</keyword>
<dbReference type="InterPro" id="IPR003789">
    <property type="entry name" value="Asn/Gln_tRNA_amidoTrase-B-like"/>
</dbReference>
<accession>A0AAN8EZH0</accession>
<protein>
    <recommendedName>
        <fullName evidence="1">Altered inheritance of mitochondria protein 41</fullName>
    </recommendedName>
</protein>
<dbReference type="SUPFAM" id="SSF89095">
    <property type="entry name" value="GatB/YqeY motif"/>
    <property type="match status" value="1"/>
</dbReference>
<evidence type="ECO:0000313" key="2">
    <source>
        <dbReference type="EMBL" id="KAK5957196.1"/>
    </source>
</evidence>
<keyword evidence="1" id="KW-0496">Mitochondrion</keyword>
<dbReference type="Pfam" id="PF09424">
    <property type="entry name" value="YqeY"/>
    <property type="match status" value="1"/>
</dbReference>
<comment type="caution">
    <text evidence="2">The sequence shown here is derived from an EMBL/GenBank/DDBJ whole genome shotgun (WGS) entry which is preliminary data.</text>
</comment>
<dbReference type="EMBL" id="JAKLMC020000003">
    <property type="protein sequence ID" value="KAK5957196.1"/>
    <property type="molecule type" value="Genomic_DNA"/>
</dbReference>
<dbReference type="Gene3D" id="1.10.1510.10">
    <property type="entry name" value="Uncharacterised protein YqeY/AIM41 PF09424, N-terminal domain"/>
    <property type="match status" value="1"/>
</dbReference>
<dbReference type="GO" id="GO:0005739">
    <property type="term" value="C:mitochondrion"/>
    <property type="evidence" value="ECO:0007669"/>
    <property type="project" value="UniProtKB-SubCell"/>
</dbReference>
<dbReference type="PANTHER" id="PTHR28055:SF1">
    <property type="entry name" value="ALTERED INHERITANCE OF MITOCHONDRIA PROTEIN 41, MITOCHONDRIAL"/>
    <property type="match status" value="1"/>
</dbReference>
<name>A0AAN8EZH0_9EURO</name>
<sequence>MASLRTSATQSALRSTRKKTPYICPRCELRQNGFSPVNFTARNQTRHSSTDTAIPPLLAKIKNDLKAAMKAKDTPRLNVLRSMISEYNNASKTAHPIKTDMQLLSALRKKRNSSIAAADEFSKANRQDLEEKQMQEVKVMDEYYGSVKLLTEDEIRQALREQIDILESGSEGVKPGNVLKELFKPGGKLDGKPVDKAYVAEQLTEWLNRK</sequence>
<dbReference type="InterPro" id="IPR019004">
    <property type="entry name" value="YqeY/Aim41"/>
</dbReference>
<evidence type="ECO:0000256" key="1">
    <source>
        <dbReference type="RuleBase" id="RU365099"/>
    </source>
</evidence>
<dbReference type="GO" id="GO:0016884">
    <property type="term" value="F:carbon-nitrogen ligase activity, with glutamine as amido-N-donor"/>
    <property type="evidence" value="ECO:0007669"/>
    <property type="project" value="UniProtKB-UniRule"/>
</dbReference>
<comment type="subcellular location">
    <subcellularLocation>
        <location evidence="1">Mitochondrion</location>
    </subcellularLocation>
</comment>
<dbReference type="InterPro" id="IPR042184">
    <property type="entry name" value="YqeY/Aim41_N"/>
</dbReference>
<dbReference type="PANTHER" id="PTHR28055">
    <property type="entry name" value="ALTERED INHERITANCE OF MITOCHONDRIA PROTEIN 41, MITOCHONDRIAL"/>
    <property type="match status" value="1"/>
</dbReference>
<organism evidence="2 3">
    <name type="scientific">Knufia fluminis</name>
    <dbReference type="NCBI Taxonomy" id="191047"/>
    <lineage>
        <taxon>Eukaryota</taxon>
        <taxon>Fungi</taxon>
        <taxon>Dikarya</taxon>
        <taxon>Ascomycota</taxon>
        <taxon>Pezizomycotina</taxon>
        <taxon>Eurotiomycetes</taxon>
        <taxon>Chaetothyriomycetidae</taxon>
        <taxon>Chaetothyriales</taxon>
        <taxon>Trichomeriaceae</taxon>
        <taxon>Knufia</taxon>
    </lineage>
</organism>
<comment type="similarity">
    <text evidence="1">Belongs to the AIM41 family.</text>
</comment>
<gene>
    <name evidence="1" type="primary">AIM41</name>
    <name evidence="2" type="ORF">OHC33_001567</name>
</gene>
<dbReference type="AlphaFoldDB" id="A0AAN8EZH0"/>
<reference evidence="2 3" key="1">
    <citation type="submission" date="2022-12" db="EMBL/GenBank/DDBJ databases">
        <title>Genomic features and morphological characterization of a novel Knufia sp. strain isolated from spacecraft assembly facility.</title>
        <authorList>
            <person name="Teixeira M."/>
            <person name="Chander A.M."/>
            <person name="Stajich J.E."/>
            <person name="Venkateswaran K."/>
        </authorList>
    </citation>
    <scope>NUCLEOTIDE SEQUENCE [LARGE SCALE GENOMIC DNA]</scope>
    <source>
        <strain evidence="2 3">FJI-L2-BK-P2</strain>
    </source>
</reference>
<dbReference type="Proteomes" id="UP001316803">
    <property type="component" value="Unassembled WGS sequence"/>
</dbReference>